<dbReference type="PANTHER" id="PTHR30055:SF226">
    <property type="entry name" value="HTH-TYPE TRANSCRIPTIONAL REGULATOR PKSA"/>
    <property type="match status" value="1"/>
</dbReference>
<evidence type="ECO:0000256" key="2">
    <source>
        <dbReference type="ARBA" id="ARBA00023015"/>
    </source>
</evidence>
<dbReference type="PROSITE" id="PS50977">
    <property type="entry name" value="HTH_TETR_2"/>
    <property type="match status" value="1"/>
</dbReference>
<evidence type="ECO:0000256" key="4">
    <source>
        <dbReference type="ARBA" id="ARBA00023163"/>
    </source>
</evidence>
<protein>
    <submittedName>
        <fullName evidence="7">TetR family transcriptional regulator</fullName>
    </submittedName>
</protein>
<keyword evidence="2" id="KW-0805">Transcription regulation</keyword>
<dbReference type="OrthoDB" id="9816296at2"/>
<dbReference type="GO" id="GO:0003700">
    <property type="term" value="F:DNA-binding transcription factor activity"/>
    <property type="evidence" value="ECO:0007669"/>
    <property type="project" value="TreeGrafter"/>
</dbReference>
<dbReference type="InterPro" id="IPR001647">
    <property type="entry name" value="HTH_TetR"/>
</dbReference>
<keyword evidence="3 5" id="KW-0238">DNA-binding</keyword>
<dbReference type="RefSeq" id="WP_155609177.1">
    <property type="nucleotide sequence ID" value="NZ_WNZW01000001.1"/>
</dbReference>
<dbReference type="SUPFAM" id="SSF48498">
    <property type="entry name" value="Tetracyclin repressor-like, C-terminal domain"/>
    <property type="match status" value="1"/>
</dbReference>
<evidence type="ECO:0000256" key="1">
    <source>
        <dbReference type="ARBA" id="ARBA00022491"/>
    </source>
</evidence>
<dbReference type="EMBL" id="WNZW01000001">
    <property type="protein sequence ID" value="MUG43709.1"/>
    <property type="molecule type" value="Genomic_DNA"/>
</dbReference>
<dbReference type="Proteomes" id="UP000447876">
    <property type="component" value="Unassembled WGS sequence"/>
</dbReference>
<feature type="DNA-binding region" description="H-T-H motif" evidence="5">
    <location>
        <begin position="31"/>
        <end position="50"/>
    </location>
</feature>
<proteinExistence type="predicted"/>
<evidence type="ECO:0000313" key="7">
    <source>
        <dbReference type="EMBL" id="MUG43709.1"/>
    </source>
</evidence>
<gene>
    <name evidence="7" type="ORF">GNP95_01615</name>
</gene>
<evidence type="ECO:0000256" key="3">
    <source>
        <dbReference type="ARBA" id="ARBA00023125"/>
    </source>
</evidence>
<accession>A0A7X3CLK2</accession>
<organism evidence="7 8">
    <name type="scientific">Paenibacillus woosongensis</name>
    <dbReference type="NCBI Taxonomy" id="307580"/>
    <lineage>
        <taxon>Bacteria</taxon>
        <taxon>Bacillati</taxon>
        <taxon>Bacillota</taxon>
        <taxon>Bacilli</taxon>
        <taxon>Bacillales</taxon>
        <taxon>Paenibacillaceae</taxon>
        <taxon>Paenibacillus</taxon>
    </lineage>
</organism>
<dbReference type="Pfam" id="PF00440">
    <property type="entry name" value="TetR_N"/>
    <property type="match status" value="1"/>
</dbReference>
<dbReference type="SUPFAM" id="SSF46689">
    <property type="entry name" value="Homeodomain-like"/>
    <property type="match status" value="1"/>
</dbReference>
<dbReference type="InterPro" id="IPR009057">
    <property type="entry name" value="Homeodomain-like_sf"/>
</dbReference>
<dbReference type="InterPro" id="IPR050109">
    <property type="entry name" value="HTH-type_TetR-like_transc_reg"/>
</dbReference>
<dbReference type="InterPro" id="IPR023772">
    <property type="entry name" value="DNA-bd_HTH_TetR-type_CS"/>
</dbReference>
<keyword evidence="1" id="KW-0678">Repressor</keyword>
<dbReference type="InterPro" id="IPR039538">
    <property type="entry name" value="BetI_C"/>
</dbReference>
<dbReference type="AlphaFoldDB" id="A0A7X3CLK2"/>
<evidence type="ECO:0000256" key="5">
    <source>
        <dbReference type="PROSITE-ProRule" id="PRU00335"/>
    </source>
</evidence>
<dbReference type="PANTHER" id="PTHR30055">
    <property type="entry name" value="HTH-TYPE TRANSCRIPTIONAL REGULATOR RUTR"/>
    <property type="match status" value="1"/>
</dbReference>
<evidence type="ECO:0000313" key="8">
    <source>
        <dbReference type="Proteomes" id="UP000447876"/>
    </source>
</evidence>
<dbReference type="Pfam" id="PF13977">
    <property type="entry name" value="TetR_C_6"/>
    <property type="match status" value="1"/>
</dbReference>
<dbReference type="Gene3D" id="1.10.357.10">
    <property type="entry name" value="Tetracycline Repressor, domain 2"/>
    <property type="match status" value="1"/>
</dbReference>
<dbReference type="InterPro" id="IPR036271">
    <property type="entry name" value="Tet_transcr_reg_TetR-rel_C_sf"/>
</dbReference>
<reference evidence="7 8" key="1">
    <citation type="submission" date="2019-11" db="EMBL/GenBank/DDBJ databases">
        <title>Draft genome sequences of five Paenibacillus species of dairy origin.</title>
        <authorList>
            <person name="Olajide A.M."/>
            <person name="Chen S."/>
            <person name="Lapointe G."/>
        </authorList>
    </citation>
    <scope>NUCLEOTIDE SEQUENCE [LARGE SCALE GENOMIC DNA]</scope>
    <source>
        <strain evidence="7 8">12CR55</strain>
    </source>
</reference>
<name>A0A7X3CLK2_9BACL</name>
<keyword evidence="4" id="KW-0804">Transcription</keyword>
<dbReference type="PROSITE" id="PS01081">
    <property type="entry name" value="HTH_TETR_1"/>
    <property type="match status" value="1"/>
</dbReference>
<sequence>MPKIVDHEERRERIAKAMWQVILDKGMEGATVRNIAQEAGLSLGALRHYFQNQDDLLVYAMTLVKDRATARVKAIIRRGLPPKEMVMAMLLEIVPINEETRIEMDVWFAFVAHVKHRKDTVGLIDDGLYEAFQKMVGYLHSTGWLKEGLNLEFEIERLYALIDGLAMHALLDPERVDRSRIINVLQYHLDSICRE</sequence>
<comment type="caution">
    <text evidence="7">The sequence shown here is derived from an EMBL/GenBank/DDBJ whole genome shotgun (WGS) entry which is preliminary data.</text>
</comment>
<feature type="domain" description="HTH tetR-type" evidence="6">
    <location>
        <begin position="8"/>
        <end position="68"/>
    </location>
</feature>
<evidence type="ECO:0000259" key="6">
    <source>
        <dbReference type="PROSITE" id="PS50977"/>
    </source>
</evidence>
<dbReference type="GO" id="GO:0000976">
    <property type="term" value="F:transcription cis-regulatory region binding"/>
    <property type="evidence" value="ECO:0007669"/>
    <property type="project" value="TreeGrafter"/>
</dbReference>